<proteinExistence type="predicted"/>
<dbReference type="HOGENOM" id="CLU_3057877_0_0_9"/>
<evidence type="ECO:0000313" key="1">
    <source>
        <dbReference type="EMBL" id="EDR96069.1"/>
    </source>
</evidence>
<sequence length="53" mass="6139">MASTARAAINDLFFIFINSSAPDDSSILPCFTDTLRMIFICIYFYTNRFFIDK</sequence>
<dbReference type="Proteomes" id="UP000004935">
    <property type="component" value="Unassembled WGS sequence"/>
</dbReference>
<gene>
    <name evidence="1" type="ORF">ANACAC_03399</name>
</gene>
<reference evidence="1" key="1">
    <citation type="submission" date="2007-11" db="EMBL/GenBank/DDBJ databases">
        <authorList>
            <person name="Fulton L."/>
            <person name="Clifton S."/>
            <person name="Fulton B."/>
            <person name="Xu J."/>
            <person name="Minx P."/>
            <person name="Pepin K.H."/>
            <person name="Johnson M."/>
            <person name="Thiruvilangam P."/>
            <person name="Bhonagiri V."/>
            <person name="Nash W.E."/>
            <person name="Mardis E.R."/>
            <person name="Wilson R.K."/>
        </authorList>
    </citation>
    <scope>NUCLEOTIDE SEQUENCE [LARGE SCALE GENOMIC DNA]</scope>
    <source>
        <strain evidence="1">DSM 14662</strain>
    </source>
</reference>
<reference evidence="1" key="2">
    <citation type="submission" date="2013-11" db="EMBL/GenBank/DDBJ databases">
        <title>Draft genome sequence of Anaerostipes caccae (DSM 14662).</title>
        <authorList>
            <person name="Sudarsanam P."/>
            <person name="Ley R."/>
            <person name="Guruge J."/>
            <person name="Turnbaugh P.J."/>
            <person name="Mahowald M."/>
            <person name="Liep D."/>
            <person name="Gordon J."/>
        </authorList>
    </citation>
    <scope>NUCLEOTIDE SEQUENCE</scope>
    <source>
        <strain evidence="1">DSM 14662</strain>
    </source>
</reference>
<evidence type="ECO:0000313" key="2">
    <source>
        <dbReference type="Proteomes" id="UP000004935"/>
    </source>
</evidence>
<dbReference type="STRING" id="411490.ANACAC_03399"/>
<organism evidence="1 2">
    <name type="scientific">Anaerostipes caccae (strain DSM 14662 / CCUG 47493 / JCM 13470 / NCIMB 13811 / L1-92)</name>
    <dbReference type="NCBI Taxonomy" id="411490"/>
    <lineage>
        <taxon>Bacteria</taxon>
        <taxon>Bacillati</taxon>
        <taxon>Bacillota</taxon>
        <taxon>Clostridia</taxon>
        <taxon>Lachnospirales</taxon>
        <taxon>Lachnospiraceae</taxon>
        <taxon>Anaerostipes</taxon>
    </lineage>
</organism>
<keyword evidence="2" id="KW-1185">Reference proteome</keyword>
<dbReference type="AlphaFoldDB" id="B0MIE6"/>
<comment type="caution">
    <text evidence="1">The sequence shown here is derived from an EMBL/GenBank/DDBJ whole genome shotgun (WGS) entry which is preliminary data.</text>
</comment>
<dbReference type="EMBL" id="ABAX03000037">
    <property type="protein sequence ID" value="EDR96069.1"/>
    <property type="molecule type" value="Genomic_DNA"/>
</dbReference>
<accession>B0MIE6</accession>
<name>B0MIE6_ANACD</name>
<protein>
    <submittedName>
        <fullName evidence="1">Uncharacterized protein</fullName>
    </submittedName>
</protein>